<dbReference type="InterPro" id="IPR038379">
    <property type="entry name" value="SecE_sf"/>
</dbReference>
<evidence type="ECO:0000256" key="5">
    <source>
        <dbReference type="ARBA" id="ARBA00022989"/>
    </source>
</evidence>
<evidence type="ECO:0000256" key="4">
    <source>
        <dbReference type="ARBA" id="ARBA00022927"/>
    </source>
</evidence>
<proteinExistence type="predicted"/>
<dbReference type="GO" id="GO:0006605">
    <property type="term" value="P:protein targeting"/>
    <property type="evidence" value="ECO:0007669"/>
    <property type="project" value="InterPro"/>
</dbReference>
<dbReference type="STRING" id="1037410.MCSF7_02963"/>
<dbReference type="InterPro" id="IPR005807">
    <property type="entry name" value="SecE_bac"/>
</dbReference>
<dbReference type="Proteomes" id="UP000004978">
    <property type="component" value="Unassembled WGS sequence"/>
</dbReference>
<dbReference type="Pfam" id="PF00584">
    <property type="entry name" value="SecE"/>
    <property type="match status" value="1"/>
</dbReference>
<dbReference type="GO" id="GO:0016020">
    <property type="term" value="C:membrane"/>
    <property type="evidence" value="ECO:0007669"/>
    <property type="project" value="UniProtKB-SubCell"/>
</dbReference>
<dbReference type="eggNOG" id="ENOG5032F0J">
    <property type="taxonomic scope" value="Bacteria"/>
</dbReference>
<reference evidence="9 10" key="1">
    <citation type="journal article" date="2013" name="Genome Announc.">
        <title>Genome Sequence of Mycoplasma columbinum Strain SF7.</title>
        <authorList>
            <person name="Guo Z."/>
            <person name="Xu X."/>
            <person name="Zheng Q."/>
            <person name="Li T."/>
            <person name="Kuang S."/>
            <person name="Zhang Z."/>
            <person name="Chen Y."/>
            <person name="Lu X."/>
            <person name="Zhou R."/>
            <person name="Bi D."/>
            <person name="Jin H."/>
        </authorList>
    </citation>
    <scope>NUCLEOTIDE SEQUENCE [LARGE SCALE GENOMIC DNA]</scope>
    <source>
        <strain evidence="9 10">SF7</strain>
    </source>
</reference>
<comment type="caution">
    <text evidence="9">The sequence shown here is derived from an EMBL/GenBank/DDBJ whole genome shotgun (WGS) entry which is preliminary data.</text>
</comment>
<keyword evidence="10" id="KW-1185">Reference proteome</keyword>
<keyword evidence="6" id="KW-0811">Translocation</keyword>
<comment type="subcellular location">
    <subcellularLocation>
        <location evidence="1">Membrane</location>
    </subcellularLocation>
</comment>
<evidence type="ECO:0000256" key="2">
    <source>
        <dbReference type="ARBA" id="ARBA00022448"/>
    </source>
</evidence>
<dbReference type="GO" id="GO:0006886">
    <property type="term" value="P:intracellular protein transport"/>
    <property type="evidence" value="ECO:0007669"/>
    <property type="project" value="InterPro"/>
</dbReference>
<dbReference type="GO" id="GO:0009306">
    <property type="term" value="P:protein secretion"/>
    <property type="evidence" value="ECO:0007669"/>
    <property type="project" value="InterPro"/>
</dbReference>
<dbReference type="Gene3D" id="1.20.5.1030">
    <property type="entry name" value="Preprotein translocase secy subunit"/>
    <property type="match status" value="1"/>
</dbReference>
<evidence type="ECO:0000256" key="7">
    <source>
        <dbReference type="ARBA" id="ARBA00023136"/>
    </source>
</evidence>
<keyword evidence="3 8" id="KW-0812">Transmembrane</keyword>
<dbReference type="AlphaFoldDB" id="F9UJD4"/>
<evidence type="ECO:0000313" key="10">
    <source>
        <dbReference type="Proteomes" id="UP000004978"/>
    </source>
</evidence>
<evidence type="ECO:0000256" key="6">
    <source>
        <dbReference type="ARBA" id="ARBA00023010"/>
    </source>
</evidence>
<dbReference type="InterPro" id="IPR001901">
    <property type="entry name" value="Translocase_SecE/Sec61-g"/>
</dbReference>
<name>F9UJD4_9BACT</name>
<organism evidence="9 10">
    <name type="scientific">Mycoplasmopsis columbina SF7</name>
    <dbReference type="NCBI Taxonomy" id="1037410"/>
    <lineage>
        <taxon>Bacteria</taxon>
        <taxon>Bacillati</taxon>
        <taxon>Mycoplasmatota</taxon>
        <taxon>Mycoplasmoidales</taxon>
        <taxon>Metamycoplasmataceae</taxon>
        <taxon>Mycoplasmopsis</taxon>
    </lineage>
</organism>
<evidence type="ECO:0000256" key="1">
    <source>
        <dbReference type="ARBA" id="ARBA00004370"/>
    </source>
</evidence>
<keyword evidence="7 8" id="KW-0472">Membrane</keyword>
<keyword evidence="2" id="KW-0813">Transport</keyword>
<sequence>MFKKSKDSKVKIEKVKKPKKYFFRRFFKEIKRVRWPSSKTNWSSFFQVVIFSSIFIGIVIIFATIFALIWKSAGI</sequence>
<protein>
    <recommendedName>
        <fullName evidence="11">Preprotein translocase subunit SecE</fullName>
    </recommendedName>
</protein>
<feature type="transmembrane region" description="Helical" evidence="8">
    <location>
        <begin position="45"/>
        <end position="70"/>
    </location>
</feature>
<evidence type="ECO:0000313" key="9">
    <source>
        <dbReference type="EMBL" id="EGV00477.1"/>
    </source>
</evidence>
<accession>F9UJD4</accession>
<dbReference type="GO" id="GO:0008320">
    <property type="term" value="F:protein transmembrane transporter activity"/>
    <property type="evidence" value="ECO:0007669"/>
    <property type="project" value="InterPro"/>
</dbReference>
<evidence type="ECO:0000256" key="8">
    <source>
        <dbReference type="SAM" id="Phobius"/>
    </source>
</evidence>
<keyword evidence="4" id="KW-0653">Protein transport</keyword>
<evidence type="ECO:0008006" key="11">
    <source>
        <dbReference type="Google" id="ProtNLM"/>
    </source>
</evidence>
<gene>
    <name evidence="9" type="ORF">MCSF7_02963</name>
</gene>
<dbReference type="EMBL" id="AFXA01000005">
    <property type="protein sequence ID" value="EGV00477.1"/>
    <property type="molecule type" value="Genomic_DNA"/>
</dbReference>
<keyword evidence="5 8" id="KW-1133">Transmembrane helix</keyword>
<dbReference type="RefSeq" id="WP_006608401.1">
    <property type="nucleotide sequence ID" value="NZ_AFXA01000005.1"/>
</dbReference>
<evidence type="ECO:0000256" key="3">
    <source>
        <dbReference type="ARBA" id="ARBA00022692"/>
    </source>
</evidence>
<dbReference type="NCBIfam" id="TIGR00964">
    <property type="entry name" value="secE_bact"/>
    <property type="match status" value="1"/>
</dbReference>